<proteinExistence type="predicted"/>
<accession>O33150</accession>
<dbReference type="EMBL" id="Y14607">
    <property type="protein sequence ID" value="CAA74950.1"/>
    <property type="molecule type" value="Genomic_DNA"/>
</dbReference>
<organism evidence="2">
    <name type="scientific">Methanosarcina mazei</name>
    <name type="common">Methanosarcina frisia</name>
    <dbReference type="NCBI Taxonomy" id="2209"/>
    <lineage>
        <taxon>Archaea</taxon>
        <taxon>Methanobacteriati</taxon>
        <taxon>Methanobacteriota</taxon>
        <taxon>Stenosarchaea group</taxon>
        <taxon>Methanomicrobia</taxon>
        <taxon>Methanosarcinales</taxon>
        <taxon>Methanosarcinaceae</taxon>
        <taxon>Methanosarcina</taxon>
    </lineage>
</organism>
<keyword evidence="1" id="KW-0812">Transmembrane</keyword>
<evidence type="ECO:0000313" key="2">
    <source>
        <dbReference type="EMBL" id="CAA74950.1"/>
    </source>
</evidence>
<dbReference type="AlphaFoldDB" id="O33150"/>
<keyword evidence="1" id="KW-0472">Membrane</keyword>
<evidence type="ECO:0000256" key="1">
    <source>
        <dbReference type="SAM" id="Phobius"/>
    </source>
</evidence>
<feature type="transmembrane region" description="Helical" evidence="1">
    <location>
        <begin position="57"/>
        <end position="79"/>
    </location>
</feature>
<reference evidence="2" key="1">
    <citation type="submission" date="1997-08" db="EMBL/GenBank/DDBJ databases">
        <title>Methanosarcina mazei S-6 genomic DNA segment.</title>
        <authorList>
            <person name="Conway de Macario E."/>
            <person name="Hickey A.J."/>
            <person name="Macario A.J.L."/>
        </authorList>
    </citation>
    <scope>NUCLEOTIDE SEQUENCE</scope>
    <source>
        <strain evidence="2">S-6</strain>
    </source>
</reference>
<keyword evidence="1" id="KW-1133">Transmembrane helix</keyword>
<name>O33150_METMZ</name>
<protein>
    <submittedName>
        <fullName evidence="2">Uncharacterized protein</fullName>
    </submittedName>
</protein>
<sequence length="124" mass="14189">MQAFYNLNISHVHVPDKDFNRSTFYSIIGAEFFADPAAFAFKQVYLVRDAVFLADCFMWAVFPRGACFAVFALLSVNVVRHFGYNRAFDVHRYDKYRDSPFDSLGDSIGYKGIGNPISDFRDCV</sequence>